<keyword evidence="3" id="KW-1185">Reference proteome</keyword>
<dbReference type="PANTHER" id="PTHR24024:SF18">
    <property type="entry name" value="SHORT-CHAIN COLLAGEN C4-LIKE"/>
    <property type="match status" value="1"/>
</dbReference>
<evidence type="ECO:0008006" key="4">
    <source>
        <dbReference type="Google" id="ProtNLM"/>
    </source>
</evidence>
<dbReference type="InterPro" id="IPR051077">
    <property type="entry name" value="Ca-dependent_lectin"/>
</dbReference>
<comment type="caution">
    <text evidence="2">The sequence shown here is derived from an EMBL/GenBank/DDBJ whole genome shotgun (WGS) entry which is preliminary data.</text>
</comment>
<gene>
    <name evidence="2" type="ORF">MEDL_66640</name>
</gene>
<evidence type="ECO:0000256" key="1">
    <source>
        <dbReference type="SAM" id="MobiDB-lite"/>
    </source>
</evidence>
<name>A0A8S3VG30_MYTED</name>
<proteinExistence type="predicted"/>
<feature type="compositionally biased region" description="Polar residues" evidence="1">
    <location>
        <begin position="1"/>
        <end position="10"/>
    </location>
</feature>
<reference evidence="2" key="1">
    <citation type="submission" date="2021-03" db="EMBL/GenBank/DDBJ databases">
        <authorList>
            <person name="Bekaert M."/>
        </authorList>
    </citation>
    <scope>NUCLEOTIDE SEQUENCE</scope>
</reference>
<protein>
    <recommendedName>
        <fullName evidence="4">Short-chain collagen C4-like</fullName>
    </recommendedName>
</protein>
<evidence type="ECO:0000313" key="2">
    <source>
        <dbReference type="EMBL" id="CAG2255213.1"/>
    </source>
</evidence>
<dbReference type="PANTHER" id="PTHR24024">
    <property type="entry name" value="PULMONARY SURFACTANT-ASSOCIATED PROTEIN A"/>
    <property type="match status" value="1"/>
</dbReference>
<feature type="compositionally biased region" description="Pro residues" evidence="1">
    <location>
        <begin position="13"/>
        <end position="25"/>
    </location>
</feature>
<dbReference type="GO" id="GO:0005615">
    <property type="term" value="C:extracellular space"/>
    <property type="evidence" value="ECO:0007669"/>
    <property type="project" value="TreeGrafter"/>
</dbReference>
<dbReference type="EMBL" id="CAJPWZ010003260">
    <property type="protein sequence ID" value="CAG2255213.1"/>
    <property type="molecule type" value="Genomic_DNA"/>
</dbReference>
<dbReference type="Proteomes" id="UP000683360">
    <property type="component" value="Unassembled WGS sequence"/>
</dbReference>
<evidence type="ECO:0000313" key="3">
    <source>
        <dbReference type="Proteomes" id="UP000683360"/>
    </source>
</evidence>
<sequence>MYDDMQNPNPVINGPPAPLPPVINGPPAPLQPIINGPTTPLLPAPLPPDIIEPPAPLPPVINGPLAPLPQAPLRRSNRLKNKPDYYHMTTIHNDFSRKRMSSSRYFPYSFKNNQQESQVGGGHQTHSGASVNYICLPNNPDVAHPLKSHDHYGYLYEAEFEVFDFNQPQGIRSGIGQHEVACSACLTKGKLSSILIPGRKTCYKGWTKEYEGILMSGYHGHAAASEFACVDRDTEAIAGGSNNENGRLFYPVKTRCGSLKCPPYAADTEVLCFVCSK</sequence>
<dbReference type="OrthoDB" id="6139367at2759"/>
<organism evidence="2 3">
    <name type="scientific">Mytilus edulis</name>
    <name type="common">Blue mussel</name>
    <dbReference type="NCBI Taxonomy" id="6550"/>
    <lineage>
        <taxon>Eukaryota</taxon>
        <taxon>Metazoa</taxon>
        <taxon>Spiralia</taxon>
        <taxon>Lophotrochozoa</taxon>
        <taxon>Mollusca</taxon>
        <taxon>Bivalvia</taxon>
        <taxon>Autobranchia</taxon>
        <taxon>Pteriomorphia</taxon>
        <taxon>Mytilida</taxon>
        <taxon>Mytiloidea</taxon>
        <taxon>Mytilidae</taxon>
        <taxon>Mytilinae</taxon>
        <taxon>Mytilus</taxon>
    </lineage>
</organism>
<feature type="region of interest" description="Disordered" evidence="1">
    <location>
        <begin position="1"/>
        <end position="25"/>
    </location>
</feature>
<dbReference type="AlphaFoldDB" id="A0A8S3VG30"/>
<accession>A0A8S3VG30</accession>